<gene>
    <name evidence="1" type="ORF">A4A49_55126</name>
</gene>
<organism evidence="1 2">
    <name type="scientific">Nicotiana attenuata</name>
    <name type="common">Coyote tobacco</name>
    <dbReference type="NCBI Taxonomy" id="49451"/>
    <lineage>
        <taxon>Eukaryota</taxon>
        <taxon>Viridiplantae</taxon>
        <taxon>Streptophyta</taxon>
        <taxon>Embryophyta</taxon>
        <taxon>Tracheophyta</taxon>
        <taxon>Spermatophyta</taxon>
        <taxon>Magnoliopsida</taxon>
        <taxon>eudicotyledons</taxon>
        <taxon>Gunneridae</taxon>
        <taxon>Pentapetalae</taxon>
        <taxon>asterids</taxon>
        <taxon>lamiids</taxon>
        <taxon>Solanales</taxon>
        <taxon>Solanaceae</taxon>
        <taxon>Nicotianoideae</taxon>
        <taxon>Nicotianeae</taxon>
        <taxon>Nicotiana</taxon>
    </lineage>
</organism>
<reference evidence="1" key="1">
    <citation type="submission" date="2016-11" db="EMBL/GenBank/DDBJ databases">
        <title>The genome of Nicotiana attenuata.</title>
        <authorList>
            <person name="Xu S."/>
            <person name="Brockmoeller T."/>
            <person name="Gaquerel E."/>
            <person name="Navarro A."/>
            <person name="Kuhl H."/>
            <person name="Gase K."/>
            <person name="Ling Z."/>
            <person name="Zhou W."/>
            <person name="Kreitzer C."/>
            <person name="Stanke M."/>
            <person name="Tang H."/>
            <person name="Lyons E."/>
            <person name="Pandey P."/>
            <person name="Pandey S.P."/>
            <person name="Timmermann B."/>
            <person name="Baldwin I.T."/>
        </authorList>
    </citation>
    <scope>NUCLEOTIDE SEQUENCE [LARGE SCALE GENOMIC DNA]</scope>
    <source>
        <strain evidence="1">UT</strain>
    </source>
</reference>
<dbReference type="Gene3D" id="2.40.50.100">
    <property type="match status" value="1"/>
</dbReference>
<sequence>MDVESSYDGYLPTIIVPEGGSAPMGSTIALLAESEEEVSLVKAKIPTYTSSSSQETTTPAVAITEEVVYAVATSAKVSPSNAGPAKMWKEIFTPNRIIPLKEQGNRKRRILHTSHE</sequence>
<proteinExistence type="predicted"/>
<dbReference type="AlphaFoldDB" id="A0A1J6KCR6"/>
<dbReference type="SUPFAM" id="SSF51230">
    <property type="entry name" value="Single hybrid motif"/>
    <property type="match status" value="1"/>
</dbReference>
<protein>
    <submittedName>
        <fullName evidence="1">Uncharacterized protein</fullName>
    </submittedName>
</protein>
<dbReference type="Gramene" id="OIT20603">
    <property type="protein sequence ID" value="OIT20603"/>
    <property type="gene ID" value="A4A49_55126"/>
</dbReference>
<evidence type="ECO:0000313" key="2">
    <source>
        <dbReference type="Proteomes" id="UP000187609"/>
    </source>
</evidence>
<evidence type="ECO:0000313" key="1">
    <source>
        <dbReference type="EMBL" id="OIT20603.1"/>
    </source>
</evidence>
<dbReference type="InterPro" id="IPR011053">
    <property type="entry name" value="Single_hybrid_motif"/>
</dbReference>
<keyword evidence="2" id="KW-1185">Reference proteome</keyword>
<comment type="caution">
    <text evidence="1">The sequence shown here is derived from an EMBL/GenBank/DDBJ whole genome shotgun (WGS) entry which is preliminary data.</text>
</comment>
<name>A0A1J6KCR6_NICAT</name>
<dbReference type="STRING" id="49451.A0A1J6KCR6"/>
<dbReference type="Proteomes" id="UP000187609">
    <property type="component" value="Unassembled WGS sequence"/>
</dbReference>
<dbReference type="EMBL" id="MJEQ01005092">
    <property type="protein sequence ID" value="OIT20603.1"/>
    <property type="molecule type" value="Genomic_DNA"/>
</dbReference>
<accession>A0A1J6KCR6</accession>